<gene>
    <name evidence="2" type="ORF">SSLN_LOCUS17600</name>
</gene>
<accession>A0A183TMA2</accession>
<keyword evidence="3" id="KW-1185">Reference proteome</keyword>
<name>A0A183TMA2_SCHSO</name>
<dbReference type="OrthoDB" id="10474698at2759"/>
<protein>
    <submittedName>
        <fullName evidence="4">Reticulon</fullName>
    </submittedName>
</protein>
<feature type="compositionally biased region" description="Polar residues" evidence="1">
    <location>
        <begin position="354"/>
        <end position="368"/>
    </location>
</feature>
<reference evidence="2 3" key="2">
    <citation type="submission" date="2018-11" db="EMBL/GenBank/DDBJ databases">
        <authorList>
            <consortium name="Pathogen Informatics"/>
        </authorList>
    </citation>
    <scope>NUCLEOTIDE SEQUENCE [LARGE SCALE GENOMIC DNA]</scope>
    <source>
        <strain evidence="2 3">NST_G2</strain>
    </source>
</reference>
<feature type="region of interest" description="Disordered" evidence="1">
    <location>
        <begin position="346"/>
        <end position="368"/>
    </location>
</feature>
<dbReference type="WBParaSite" id="SSLN_0001826601-mRNA-1">
    <property type="protein sequence ID" value="SSLN_0001826601-mRNA-1"/>
    <property type="gene ID" value="SSLN_0001826601"/>
</dbReference>
<reference evidence="4" key="1">
    <citation type="submission" date="2016-06" db="UniProtKB">
        <authorList>
            <consortium name="WormBaseParasite"/>
        </authorList>
    </citation>
    <scope>IDENTIFICATION</scope>
</reference>
<organism evidence="4">
    <name type="scientific">Schistocephalus solidus</name>
    <name type="common">Tapeworm</name>
    <dbReference type="NCBI Taxonomy" id="70667"/>
    <lineage>
        <taxon>Eukaryota</taxon>
        <taxon>Metazoa</taxon>
        <taxon>Spiralia</taxon>
        <taxon>Lophotrochozoa</taxon>
        <taxon>Platyhelminthes</taxon>
        <taxon>Cestoda</taxon>
        <taxon>Eucestoda</taxon>
        <taxon>Diphyllobothriidea</taxon>
        <taxon>Diphyllobothriidae</taxon>
        <taxon>Schistocephalus</taxon>
    </lineage>
</organism>
<dbReference type="Proteomes" id="UP000275846">
    <property type="component" value="Unassembled WGS sequence"/>
</dbReference>
<evidence type="ECO:0000313" key="2">
    <source>
        <dbReference type="EMBL" id="VDM03986.1"/>
    </source>
</evidence>
<dbReference type="AlphaFoldDB" id="A0A183TMA2"/>
<proteinExistence type="predicted"/>
<evidence type="ECO:0000256" key="1">
    <source>
        <dbReference type="SAM" id="MobiDB-lite"/>
    </source>
</evidence>
<dbReference type="EMBL" id="UYSU01042775">
    <property type="protein sequence ID" value="VDM03986.1"/>
    <property type="molecule type" value="Genomic_DNA"/>
</dbReference>
<evidence type="ECO:0000313" key="3">
    <source>
        <dbReference type="Proteomes" id="UP000275846"/>
    </source>
</evidence>
<evidence type="ECO:0000313" key="4">
    <source>
        <dbReference type="WBParaSite" id="SSLN_0001826601-mRNA-1"/>
    </source>
</evidence>
<sequence length="663" mass="72349">MSESSPPAAPSAPLRHPAEAAALSQCGISSTMPQALPTSATWQPAISLEPCLDRYLARIAAFPIANFAAFSLAVYEIQKTFQKDQSSSQPPGAVDHATDTYQLSTFQEVVPQRIFPRLIAALPTAEEASVVQEPTAPITSDEDFLVKRQEEFFCSSEGPAEETCLFPWVRPLEEISEGTLGEELIWKEELVSQQPEEVSNSSDFQDLIVVSQRQHFQGGDFQTLQLVKDSQKITEHAFDSTDAFSEVSEPLCVEQLKPPLKLIGELSALERAHSYNLEDSGSRAVDKIVETGDVTSKEYLERPLEECIIAVDLSCAKKASSAVLAQHSIKRVRFVPAEVTEVWNDSDRVDSSCDEQSPSTESPDQQAASLRSVSILTDSHIVLPSEDALQFSVLEASAATAETEATEGSLHPFTPEVFECSSTRAAEDNQFGTTENQPSSDVAIEVTSDFTTSATPVNQKSSVSPAVPVEEEDLNVTSEDAQPLSSLESTLAVVDSLKDASLSFSNYPEGTILPGDNEPLTVDEHASFNQPTENQTEKLAEEENFNLSLEFTPEKLVTEVYTSDLCRLLPENFQHFLFDQPPTYSDSELIAPITVTDTLSPTPEYICARSEEIAQVSEQGPSPEQGQAVHNRASEYTLVTILPEELAVISGKEDETPTSELTI</sequence>